<feature type="domain" description="TRAP C4-dicarboxylate transport system permease DctM subunit" evidence="9">
    <location>
        <begin position="5"/>
        <end position="456"/>
    </location>
</feature>
<name>A0A178YP11_SINSA</name>
<keyword evidence="7" id="KW-0813">Transport</keyword>
<keyword evidence="6 8" id="KW-0472">Membrane</keyword>
<dbReference type="GO" id="GO:0005886">
    <property type="term" value="C:plasma membrane"/>
    <property type="evidence" value="ECO:0007669"/>
    <property type="project" value="UniProtKB-SubCell"/>
</dbReference>
<feature type="transmembrane region" description="Helical" evidence="8">
    <location>
        <begin position="314"/>
        <end position="332"/>
    </location>
</feature>
<dbReference type="PANTHER" id="PTHR33362:SF3">
    <property type="entry name" value="SIALIC ACID TRAP TRANSPORTER PERMEASE PROTEIN SIAT"/>
    <property type="match status" value="1"/>
</dbReference>
<evidence type="ECO:0000313" key="10">
    <source>
        <dbReference type="EMBL" id="OAP49300.1"/>
    </source>
</evidence>
<feature type="transmembrane region" description="Helical" evidence="8">
    <location>
        <begin position="353"/>
        <end position="384"/>
    </location>
</feature>
<dbReference type="Proteomes" id="UP000078507">
    <property type="component" value="Unassembled WGS sequence"/>
</dbReference>
<keyword evidence="2" id="KW-1003">Cell membrane</keyword>
<evidence type="ECO:0000256" key="6">
    <source>
        <dbReference type="ARBA" id="ARBA00023136"/>
    </source>
</evidence>
<keyword evidence="3 7" id="KW-0997">Cell inner membrane</keyword>
<dbReference type="InterPro" id="IPR010656">
    <property type="entry name" value="DctM"/>
</dbReference>
<feature type="transmembrane region" description="Helical" evidence="8">
    <location>
        <begin position="100"/>
        <end position="119"/>
    </location>
</feature>
<feature type="transmembrane region" description="Helical" evidence="8">
    <location>
        <begin position="396"/>
        <end position="421"/>
    </location>
</feature>
<feature type="transmembrane region" description="Helical" evidence="8">
    <location>
        <begin position="41"/>
        <end position="64"/>
    </location>
</feature>
<feature type="transmembrane region" description="Helical" evidence="8">
    <location>
        <begin position="433"/>
        <end position="460"/>
    </location>
</feature>
<reference evidence="10 11" key="1">
    <citation type="submission" date="2015-11" db="EMBL/GenBank/DDBJ databases">
        <title>Ensifer anhuiense sp. nov., an effective nitrogen fixation bacterium with Glycine soja.</title>
        <authorList>
            <person name="Yan H."/>
            <person name="Chen W."/>
        </authorList>
    </citation>
    <scope>NUCLEOTIDE SEQUENCE [LARGE SCALE GENOMIC DNA]</scope>
    <source>
        <strain evidence="10 11">LMG 7837</strain>
    </source>
</reference>
<evidence type="ECO:0000256" key="5">
    <source>
        <dbReference type="ARBA" id="ARBA00022989"/>
    </source>
</evidence>
<comment type="caution">
    <text evidence="10">The sequence shown here is derived from an EMBL/GenBank/DDBJ whole genome shotgun (WGS) entry which is preliminary data.</text>
</comment>
<evidence type="ECO:0000256" key="4">
    <source>
        <dbReference type="ARBA" id="ARBA00022692"/>
    </source>
</evidence>
<dbReference type="STRING" id="36856.ATB98_24960"/>
<evidence type="ECO:0000259" key="9">
    <source>
        <dbReference type="Pfam" id="PF06808"/>
    </source>
</evidence>
<dbReference type="GO" id="GO:0022857">
    <property type="term" value="F:transmembrane transporter activity"/>
    <property type="evidence" value="ECO:0007669"/>
    <property type="project" value="UniProtKB-UniRule"/>
</dbReference>
<dbReference type="RefSeq" id="WP_066869620.1">
    <property type="nucleotide sequence ID" value="NZ_LNQB01000056.1"/>
</dbReference>
<feature type="transmembrane region" description="Helical" evidence="8">
    <location>
        <begin position="274"/>
        <end position="294"/>
    </location>
</feature>
<comment type="subcellular location">
    <subcellularLocation>
        <location evidence="1 7">Cell inner membrane</location>
        <topology evidence="1 7">Multi-pass membrane protein</topology>
    </subcellularLocation>
</comment>
<dbReference type="OrthoDB" id="7374726at2"/>
<evidence type="ECO:0000256" key="2">
    <source>
        <dbReference type="ARBA" id="ARBA00022475"/>
    </source>
</evidence>
<dbReference type="Pfam" id="PF06808">
    <property type="entry name" value="DctM"/>
    <property type="match status" value="1"/>
</dbReference>
<comment type="function">
    <text evidence="7">Part of the tripartite ATP-independent periplasmic (TRAP) transport system.</text>
</comment>
<evidence type="ECO:0000256" key="3">
    <source>
        <dbReference type="ARBA" id="ARBA00022519"/>
    </source>
</evidence>
<sequence>MLLLVGSFLLLMLVGLPVAISMAVASVLYLVFYNVAPDIIAAQRMIAGVESFPLLAVPFFILAGNLMNSAGVTGRIYSFAVALVGWMKGGLAQVNIIGSVIFSGMSGTALADAAGIGTIEIKAMKDHGYPVEAAVGVTAASATLGPIFPPSLPFVIYGMMANVSIGALFMAGIVPGVVMTVLMMLTVAIFAYKRGWGSDTPFEMKRLMSASLEVVVVLSVPVVAYLLMAAGLSINAAAGIALLVLLALDWYFDFSAVMALMTPVILIGGMTMGWFTPTEAAVAAVLWSLFLGLVRYRTMTLSTLTRATFDTIETTASVLFIVTAASIFAWLLTVSQAAQMLSGAILTITENKWVFLILVNLLMLFVGCFLDTIAAITILVPILLPLSAEFGIDPVHFGLIMTLNLMIGLLHPPLGMVLFVLSRVAKLSVEKTTMAILPWLLPLFIALILITFVPAITLWLPATVGLIR</sequence>
<feature type="transmembrane region" description="Helical" evidence="8">
    <location>
        <begin position="168"/>
        <end position="192"/>
    </location>
</feature>
<dbReference type="EMBL" id="LNQB01000056">
    <property type="protein sequence ID" value="OAP49300.1"/>
    <property type="molecule type" value="Genomic_DNA"/>
</dbReference>
<evidence type="ECO:0000256" key="1">
    <source>
        <dbReference type="ARBA" id="ARBA00004429"/>
    </source>
</evidence>
<organism evidence="10 11">
    <name type="scientific">Sinorhizobium saheli</name>
    <dbReference type="NCBI Taxonomy" id="36856"/>
    <lineage>
        <taxon>Bacteria</taxon>
        <taxon>Pseudomonadati</taxon>
        <taxon>Pseudomonadota</taxon>
        <taxon>Alphaproteobacteria</taxon>
        <taxon>Hyphomicrobiales</taxon>
        <taxon>Rhizobiaceae</taxon>
        <taxon>Sinorhizobium/Ensifer group</taxon>
        <taxon>Sinorhizobium</taxon>
    </lineage>
</organism>
<feature type="transmembrane region" description="Helical" evidence="8">
    <location>
        <begin position="240"/>
        <end position="267"/>
    </location>
</feature>
<dbReference type="PANTHER" id="PTHR33362">
    <property type="entry name" value="SIALIC ACID TRAP TRANSPORTER PERMEASE PROTEIN SIAT-RELATED"/>
    <property type="match status" value="1"/>
</dbReference>
<keyword evidence="11" id="KW-1185">Reference proteome</keyword>
<evidence type="ECO:0000256" key="8">
    <source>
        <dbReference type="SAM" id="Phobius"/>
    </source>
</evidence>
<feature type="transmembrane region" description="Helical" evidence="8">
    <location>
        <begin position="212"/>
        <end position="234"/>
    </location>
</feature>
<accession>A0A178YP11</accession>
<dbReference type="AlphaFoldDB" id="A0A178YP11"/>
<gene>
    <name evidence="10" type="ORF">ATB98_24960</name>
</gene>
<dbReference type="InterPro" id="IPR004681">
    <property type="entry name" value="TRAP_DctM"/>
</dbReference>
<keyword evidence="5 8" id="KW-1133">Transmembrane helix</keyword>
<keyword evidence="4 8" id="KW-0812">Transmembrane</keyword>
<protein>
    <submittedName>
        <fullName evidence="10">ABC transporter permease</fullName>
    </submittedName>
</protein>
<feature type="transmembrane region" description="Helical" evidence="8">
    <location>
        <begin position="131"/>
        <end position="148"/>
    </location>
</feature>
<dbReference type="PIRSF" id="PIRSF006066">
    <property type="entry name" value="HI0050"/>
    <property type="match status" value="1"/>
</dbReference>
<proteinExistence type="predicted"/>
<evidence type="ECO:0000256" key="7">
    <source>
        <dbReference type="RuleBase" id="RU369079"/>
    </source>
</evidence>
<evidence type="ECO:0000313" key="11">
    <source>
        <dbReference type="Proteomes" id="UP000078507"/>
    </source>
</evidence>